<evidence type="ECO:0000313" key="2">
    <source>
        <dbReference type="Proteomes" id="UP000199116"/>
    </source>
</evidence>
<gene>
    <name evidence="1" type="ORF">SAMN04488033_106136</name>
</gene>
<evidence type="ECO:0008006" key="3">
    <source>
        <dbReference type="Google" id="ProtNLM"/>
    </source>
</evidence>
<dbReference type="Proteomes" id="UP000199116">
    <property type="component" value="Unassembled WGS sequence"/>
</dbReference>
<evidence type="ECO:0000313" key="1">
    <source>
        <dbReference type="EMBL" id="SFF72554.1"/>
    </source>
</evidence>
<dbReference type="RefSeq" id="WP_093303692.1">
    <property type="nucleotide sequence ID" value="NZ_FOOH01000006.1"/>
</dbReference>
<organism evidence="1 2">
    <name type="scientific">Salegentibacter agarivorans</name>
    <dbReference type="NCBI Taxonomy" id="345907"/>
    <lineage>
        <taxon>Bacteria</taxon>
        <taxon>Pseudomonadati</taxon>
        <taxon>Bacteroidota</taxon>
        <taxon>Flavobacteriia</taxon>
        <taxon>Flavobacteriales</taxon>
        <taxon>Flavobacteriaceae</taxon>
        <taxon>Salegentibacter</taxon>
    </lineage>
</organism>
<name>A0A1I2KZU5_9FLAO</name>
<dbReference type="EMBL" id="FOOH01000006">
    <property type="protein sequence ID" value="SFF72554.1"/>
    <property type="molecule type" value="Genomic_DNA"/>
</dbReference>
<accession>A0A1I2KZU5</accession>
<protein>
    <recommendedName>
        <fullName evidence="3">Addiction module component</fullName>
    </recommendedName>
</protein>
<proteinExistence type="predicted"/>
<dbReference type="AlphaFoldDB" id="A0A1I2KZU5"/>
<sequence>MDIQTEKIELAKLLLNTNDPEIIQSIKKILKKETSTDFWDELNAEQKQEINDARKEIENGNYTDYEVFISKHK</sequence>
<keyword evidence="2" id="KW-1185">Reference proteome</keyword>
<reference evidence="2" key="1">
    <citation type="submission" date="2016-10" db="EMBL/GenBank/DDBJ databases">
        <authorList>
            <person name="Varghese N."/>
            <person name="Submissions S."/>
        </authorList>
    </citation>
    <scope>NUCLEOTIDE SEQUENCE [LARGE SCALE GENOMIC DNA]</scope>
    <source>
        <strain evidence="2">DSM 23515</strain>
    </source>
</reference>